<keyword evidence="2" id="KW-0812">Transmembrane</keyword>
<dbReference type="AlphaFoldDB" id="A0AAD4D630"/>
<feature type="transmembrane region" description="Helical" evidence="2">
    <location>
        <begin position="111"/>
        <end position="134"/>
    </location>
</feature>
<name>A0AAD4D630_9FUNG</name>
<feature type="region of interest" description="Disordered" evidence="1">
    <location>
        <begin position="1"/>
        <end position="46"/>
    </location>
</feature>
<feature type="compositionally biased region" description="Polar residues" evidence="1">
    <location>
        <begin position="1"/>
        <end position="16"/>
    </location>
</feature>
<evidence type="ECO:0000256" key="2">
    <source>
        <dbReference type="SAM" id="Phobius"/>
    </source>
</evidence>
<dbReference type="EMBL" id="JAAAIL010001422">
    <property type="protein sequence ID" value="KAG0269534.1"/>
    <property type="molecule type" value="Genomic_DNA"/>
</dbReference>
<keyword evidence="4" id="KW-1185">Reference proteome</keyword>
<evidence type="ECO:0000313" key="4">
    <source>
        <dbReference type="Proteomes" id="UP001194580"/>
    </source>
</evidence>
<keyword evidence="2" id="KW-0472">Membrane</keyword>
<feature type="non-terminal residue" evidence="3">
    <location>
        <position position="142"/>
    </location>
</feature>
<keyword evidence="2" id="KW-1133">Transmembrane helix</keyword>
<proteinExistence type="predicted"/>
<comment type="caution">
    <text evidence="3">The sequence shown here is derived from an EMBL/GenBank/DDBJ whole genome shotgun (WGS) entry which is preliminary data.</text>
</comment>
<evidence type="ECO:0000313" key="3">
    <source>
        <dbReference type="EMBL" id="KAG0269534.1"/>
    </source>
</evidence>
<organism evidence="3 4">
    <name type="scientific">Linnemannia exigua</name>
    <dbReference type="NCBI Taxonomy" id="604196"/>
    <lineage>
        <taxon>Eukaryota</taxon>
        <taxon>Fungi</taxon>
        <taxon>Fungi incertae sedis</taxon>
        <taxon>Mucoromycota</taxon>
        <taxon>Mortierellomycotina</taxon>
        <taxon>Mortierellomycetes</taxon>
        <taxon>Mortierellales</taxon>
        <taxon>Mortierellaceae</taxon>
        <taxon>Linnemannia</taxon>
    </lineage>
</organism>
<feature type="compositionally biased region" description="Polar residues" evidence="1">
    <location>
        <begin position="23"/>
        <end position="46"/>
    </location>
</feature>
<accession>A0AAD4D630</accession>
<gene>
    <name evidence="3" type="ORF">BGZ95_002055</name>
</gene>
<sequence>MQSIASSNAVNLSASTPCDADHASSSTNNNTFNDKYELNSTTSSPDFKQELFESTDNATIQAQDSSALEKGTTYANAPLRPDQQALDNNQVPLMDVGKKPFLYGLRTHKHYITLTILLALFTDMVSYGIIIPIMPSIIEHMG</sequence>
<evidence type="ECO:0000256" key="1">
    <source>
        <dbReference type="SAM" id="MobiDB-lite"/>
    </source>
</evidence>
<reference evidence="3" key="1">
    <citation type="journal article" date="2020" name="Fungal Divers.">
        <title>Resolving the Mortierellaceae phylogeny through synthesis of multi-gene phylogenetics and phylogenomics.</title>
        <authorList>
            <person name="Vandepol N."/>
            <person name="Liber J."/>
            <person name="Desiro A."/>
            <person name="Na H."/>
            <person name="Kennedy M."/>
            <person name="Barry K."/>
            <person name="Grigoriev I.V."/>
            <person name="Miller A.N."/>
            <person name="O'Donnell K."/>
            <person name="Stajich J.E."/>
            <person name="Bonito G."/>
        </authorList>
    </citation>
    <scope>NUCLEOTIDE SEQUENCE</scope>
    <source>
        <strain evidence="3">NRRL 28262</strain>
    </source>
</reference>
<dbReference type="Proteomes" id="UP001194580">
    <property type="component" value="Unassembled WGS sequence"/>
</dbReference>
<protein>
    <submittedName>
        <fullName evidence="3">Uncharacterized protein</fullName>
    </submittedName>
</protein>